<dbReference type="PANTHER" id="PTHR30572:SF4">
    <property type="entry name" value="ABC TRANSPORTER PERMEASE YTRF"/>
    <property type="match status" value="1"/>
</dbReference>
<keyword evidence="4 8" id="KW-1133">Transmembrane helix</keyword>
<sequence length="870" mass="90028">MSALLAALRISRRDIGRARARSALIVVMIGLPVLAMTAALTLFATDDIRLEERLTMELGVADARLVDTGQARPIRQSANGEYWEPGGGESRRSPRSRAEIQALAGPGARAVPMNLITSEYWAGDAYDWVTGMELDLRDRVTNGMFPLLQGRYPQAADEVVVTASLRAAVGTTIRYTRKDTAKRVVGRVVEQSTGVGASIIGLPGSLPSATSGDADQSYWLLDTPAPVTWAETLRLNRAGVAVLSPAVLADPPPTGDGNGQALDDSLTGSSATSTIVAAVMGIALAVIEVVLLAGPAFAVGIRRRRRELALISAQGGSGRHLKLVVLADGLTLGLVAAVLGSVLGLGVARAVVAYRGSWPEGDMGPFEVPAGQIALVAALGLFSGVAAAVVPAVQAARADAVVALAGRRAETRDRAGWPLAGLVLLGAGVAAMLYGTWSTEAMIFFGGVLGLLGLVMLTPRLVRLIGGLAGGLPLPLRLAVRDASRNRGRTAPAVVAVLAAAAAFSTVAVGVTSSQELARQYGWEGYPRGAMMIYGDDVTEESWKRIRPIVAEALAGVPLLEAYQAVDDEGRVVDFAWTNNVCERCTTRFGALRGLPAGGPDLLRFLMGRTDPAAEAALAAGKAVIFHPKAVVDGEVSLSAASLRPDAPDGRKIAVPAVTATVQGPSIVLGVMPVSAITKTGFTSRLGHLIVDPAVARLTSEQRQRLGESVRAVTRNVEIGGDDRSDRVNLVMWVMAALASVVVLGGTFAAAGLAAADARPDLSTLSAVGAPPWTRRTVAAGQAVFVAGLGVPLGLLVGLVPGFAMASQSALQVSRLREVGLNGIPYPKVEMALSAPWLSLVAVGVGLPLAAGLIALVFARTGVTLTRRTG</sequence>
<reference evidence="10" key="2">
    <citation type="submission" date="2023-01" db="EMBL/GenBank/DDBJ databases">
        <authorList>
            <person name="Sun Q."/>
            <person name="Evtushenko L."/>
        </authorList>
    </citation>
    <scope>NUCLEOTIDE SEQUENCE</scope>
    <source>
        <strain evidence="10">VKM Ac-2007</strain>
    </source>
</reference>
<name>A0A9W6I7R1_9ACTN</name>
<feature type="transmembrane region" description="Helical" evidence="8">
    <location>
        <begin position="491"/>
        <end position="511"/>
    </location>
</feature>
<dbReference type="RefSeq" id="WP_271221912.1">
    <property type="nucleotide sequence ID" value="NZ_BAAAVD010000038.1"/>
</dbReference>
<feature type="transmembrane region" description="Helical" evidence="8">
    <location>
        <begin position="415"/>
        <end position="435"/>
    </location>
</feature>
<evidence type="ECO:0000256" key="8">
    <source>
        <dbReference type="SAM" id="Phobius"/>
    </source>
</evidence>
<evidence type="ECO:0000256" key="5">
    <source>
        <dbReference type="ARBA" id="ARBA00023136"/>
    </source>
</evidence>
<feature type="transmembrane region" description="Helical" evidence="8">
    <location>
        <begin position="730"/>
        <end position="756"/>
    </location>
</feature>
<dbReference type="GO" id="GO:0005886">
    <property type="term" value="C:plasma membrane"/>
    <property type="evidence" value="ECO:0007669"/>
    <property type="project" value="UniProtKB-SubCell"/>
</dbReference>
<feature type="transmembrane region" description="Helical" evidence="8">
    <location>
        <begin position="441"/>
        <end position="458"/>
    </location>
</feature>
<comment type="similarity">
    <text evidence="6">Belongs to the ABC-4 integral membrane protein family.</text>
</comment>
<feature type="transmembrane region" description="Helical" evidence="8">
    <location>
        <begin position="783"/>
        <end position="806"/>
    </location>
</feature>
<feature type="domain" description="ABC3 transporter permease C-terminal" evidence="9">
    <location>
        <begin position="284"/>
        <end position="398"/>
    </location>
</feature>
<evidence type="ECO:0000256" key="4">
    <source>
        <dbReference type="ARBA" id="ARBA00022989"/>
    </source>
</evidence>
<evidence type="ECO:0000256" key="6">
    <source>
        <dbReference type="ARBA" id="ARBA00038076"/>
    </source>
</evidence>
<feature type="transmembrane region" description="Helical" evidence="8">
    <location>
        <begin position="21"/>
        <end position="44"/>
    </location>
</feature>
<evidence type="ECO:0000256" key="1">
    <source>
        <dbReference type="ARBA" id="ARBA00004651"/>
    </source>
</evidence>
<feature type="transmembrane region" description="Helical" evidence="8">
    <location>
        <begin position="372"/>
        <end position="394"/>
    </location>
</feature>
<comment type="subcellular location">
    <subcellularLocation>
        <location evidence="1">Cell membrane</location>
        <topology evidence="1">Multi-pass membrane protein</topology>
    </subcellularLocation>
</comment>
<feature type="transmembrane region" description="Helical" evidence="8">
    <location>
        <begin position="275"/>
        <end position="302"/>
    </location>
</feature>
<gene>
    <name evidence="10" type="ORF">GCM10017600_70470</name>
</gene>
<evidence type="ECO:0000256" key="7">
    <source>
        <dbReference type="SAM" id="MobiDB-lite"/>
    </source>
</evidence>
<dbReference type="GO" id="GO:0022857">
    <property type="term" value="F:transmembrane transporter activity"/>
    <property type="evidence" value="ECO:0007669"/>
    <property type="project" value="TreeGrafter"/>
</dbReference>
<keyword evidence="3 8" id="KW-0812">Transmembrane</keyword>
<evidence type="ECO:0000259" key="9">
    <source>
        <dbReference type="Pfam" id="PF02687"/>
    </source>
</evidence>
<dbReference type="Proteomes" id="UP001143474">
    <property type="component" value="Unassembled WGS sequence"/>
</dbReference>
<keyword evidence="5 8" id="KW-0472">Membrane</keyword>
<organism evidence="10 11">
    <name type="scientific">Streptosporangium carneum</name>
    <dbReference type="NCBI Taxonomy" id="47481"/>
    <lineage>
        <taxon>Bacteria</taxon>
        <taxon>Bacillati</taxon>
        <taxon>Actinomycetota</taxon>
        <taxon>Actinomycetes</taxon>
        <taxon>Streptosporangiales</taxon>
        <taxon>Streptosporangiaceae</taxon>
        <taxon>Streptosporangium</taxon>
    </lineage>
</organism>
<dbReference type="Pfam" id="PF02687">
    <property type="entry name" value="FtsX"/>
    <property type="match status" value="1"/>
</dbReference>
<evidence type="ECO:0000313" key="11">
    <source>
        <dbReference type="Proteomes" id="UP001143474"/>
    </source>
</evidence>
<comment type="caution">
    <text evidence="10">The sequence shown here is derived from an EMBL/GenBank/DDBJ whole genome shotgun (WGS) entry which is preliminary data.</text>
</comment>
<dbReference type="InterPro" id="IPR003838">
    <property type="entry name" value="ABC3_permease_C"/>
</dbReference>
<dbReference type="AlphaFoldDB" id="A0A9W6I7R1"/>
<feature type="transmembrane region" description="Helical" evidence="8">
    <location>
        <begin position="323"/>
        <end position="352"/>
    </location>
</feature>
<reference evidence="10" key="1">
    <citation type="journal article" date="2014" name="Int. J. Syst. Evol. Microbiol.">
        <title>Complete genome sequence of Corynebacterium casei LMG S-19264T (=DSM 44701T), isolated from a smear-ripened cheese.</title>
        <authorList>
            <consortium name="US DOE Joint Genome Institute (JGI-PGF)"/>
            <person name="Walter F."/>
            <person name="Albersmeier A."/>
            <person name="Kalinowski J."/>
            <person name="Ruckert C."/>
        </authorList>
    </citation>
    <scope>NUCLEOTIDE SEQUENCE</scope>
    <source>
        <strain evidence="10">VKM Ac-2007</strain>
    </source>
</reference>
<feature type="transmembrane region" description="Helical" evidence="8">
    <location>
        <begin position="837"/>
        <end position="859"/>
    </location>
</feature>
<keyword evidence="11" id="KW-1185">Reference proteome</keyword>
<keyword evidence="2" id="KW-1003">Cell membrane</keyword>
<protein>
    <recommendedName>
        <fullName evidence="9">ABC3 transporter permease C-terminal domain-containing protein</fullName>
    </recommendedName>
</protein>
<dbReference type="EMBL" id="BSEV01000024">
    <property type="protein sequence ID" value="GLK13636.1"/>
    <property type="molecule type" value="Genomic_DNA"/>
</dbReference>
<proteinExistence type="inferred from homology"/>
<evidence type="ECO:0000256" key="3">
    <source>
        <dbReference type="ARBA" id="ARBA00022692"/>
    </source>
</evidence>
<dbReference type="PANTHER" id="PTHR30572">
    <property type="entry name" value="MEMBRANE COMPONENT OF TRANSPORTER-RELATED"/>
    <property type="match status" value="1"/>
</dbReference>
<evidence type="ECO:0000256" key="2">
    <source>
        <dbReference type="ARBA" id="ARBA00022475"/>
    </source>
</evidence>
<feature type="region of interest" description="Disordered" evidence="7">
    <location>
        <begin position="76"/>
        <end position="96"/>
    </location>
</feature>
<dbReference type="InterPro" id="IPR050250">
    <property type="entry name" value="Macrolide_Exporter_MacB"/>
</dbReference>
<evidence type="ECO:0000313" key="10">
    <source>
        <dbReference type="EMBL" id="GLK13636.1"/>
    </source>
</evidence>
<accession>A0A9W6I7R1</accession>